<organism evidence="1 2">
    <name type="scientific">Morella rubra</name>
    <name type="common">Chinese bayberry</name>
    <dbReference type="NCBI Taxonomy" id="262757"/>
    <lineage>
        <taxon>Eukaryota</taxon>
        <taxon>Viridiplantae</taxon>
        <taxon>Streptophyta</taxon>
        <taxon>Embryophyta</taxon>
        <taxon>Tracheophyta</taxon>
        <taxon>Spermatophyta</taxon>
        <taxon>Magnoliopsida</taxon>
        <taxon>eudicotyledons</taxon>
        <taxon>Gunneridae</taxon>
        <taxon>Pentapetalae</taxon>
        <taxon>rosids</taxon>
        <taxon>fabids</taxon>
        <taxon>Fagales</taxon>
        <taxon>Myricaceae</taxon>
        <taxon>Morella</taxon>
    </lineage>
</organism>
<proteinExistence type="predicted"/>
<gene>
    <name evidence="1" type="ORF">CJ030_MR7G029146</name>
</gene>
<reference evidence="1 2" key="1">
    <citation type="journal article" date="2019" name="Plant Biotechnol. J.">
        <title>The red bayberry genome and genetic basis of sex determination.</title>
        <authorList>
            <person name="Jia H.M."/>
            <person name="Jia H.J."/>
            <person name="Cai Q.L."/>
            <person name="Wang Y."/>
            <person name="Zhao H.B."/>
            <person name="Yang W.F."/>
            <person name="Wang G.Y."/>
            <person name="Li Y.H."/>
            <person name="Zhan D.L."/>
            <person name="Shen Y.T."/>
            <person name="Niu Q.F."/>
            <person name="Chang L."/>
            <person name="Qiu J."/>
            <person name="Zhao L."/>
            <person name="Xie H.B."/>
            <person name="Fu W.Y."/>
            <person name="Jin J."/>
            <person name="Li X.W."/>
            <person name="Jiao Y."/>
            <person name="Zhou C.C."/>
            <person name="Tu T."/>
            <person name="Chai C.Y."/>
            <person name="Gao J.L."/>
            <person name="Fan L.J."/>
            <person name="van de Weg E."/>
            <person name="Wang J.Y."/>
            <person name="Gao Z.S."/>
        </authorList>
    </citation>
    <scope>NUCLEOTIDE SEQUENCE [LARGE SCALE GENOMIC DNA]</scope>
    <source>
        <tissue evidence="1">Leaves</tissue>
    </source>
</reference>
<protein>
    <submittedName>
        <fullName evidence="1">Uncharacterized protein</fullName>
    </submittedName>
</protein>
<name>A0A6A1V884_9ROSI</name>
<evidence type="ECO:0000313" key="1">
    <source>
        <dbReference type="EMBL" id="KAB1208645.1"/>
    </source>
</evidence>
<evidence type="ECO:0000313" key="2">
    <source>
        <dbReference type="Proteomes" id="UP000516437"/>
    </source>
</evidence>
<comment type="caution">
    <text evidence="1">The sequence shown here is derived from an EMBL/GenBank/DDBJ whole genome shotgun (WGS) entry which is preliminary data.</text>
</comment>
<accession>A0A6A1V884</accession>
<dbReference type="AlphaFoldDB" id="A0A6A1V884"/>
<keyword evidence="2" id="KW-1185">Reference proteome</keyword>
<sequence>MSRILKVADQVCERVLIKNVVGGEEGSSSLIELQAGNRVPRGQNPMSIGRVFTMEKPLPSYVCFAS</sequence>
<dbReference type="EMBL" id="RXIC02000025">
    <property type="protein sequence ID" value="KAB1208645.1"/>
    <property type="molecule type" value="Genomic_DNA"/>
</dbReference>
<dbReference type="Proteomes" id="UP000516437">
    <property type="component" value="Chromosome 7"/>
</dbReference>